<gene>
    <name evidence="2" type="ORF">GCM10007854_07860</name>
</gene>
<proteinExistence type="predicted"/>
<evidence type="ECO:0008006" key="4">
    <source>
        <dbReference type="Google" id="ProtNLM"/>
    </source>
</evidence>
<evidence type="ECO:0000256" key="1">
    <source>
        <dbReference type="SAM" id="Phobius"/>
    </source>
</evidence>
<reference evidence="2" key="2">
    <citation type="submission" date="2023-01" db="EMBL/GenBank/DDBJ databases">
        <title>Draft genome sequence of Algimonas porphyrae strain NBRC 108216.</title>
        <authorList>
            <person name="Sun Q."/>
            <person name="Mori K."/>
        </authorList>
    </citation>
    <scope>NUCLEOTIDE SEQUENCE</scope>
    <source>
        <strain evidence="2">NBRC 108216</strain>
    </source>
</reference>
<feature type="transmembrane region" description="Helical" evidence="1">
    <location>
        <begin position="105"/>
        <end position="130"/>
    </location>
</feature>
<comment type="caution">
    <text evidence="2">The sequence shown here is derived from an EMBL/GenBank/DDBJ whole genome shotgun (WGS) entry which is preliminary data.</text>
</comment>
<dbReference type="Proteomes" id="UP001161390">
    <property type="component" value="Unassembled WGS sequence"/>
</dbReference>
<keyword evidence="3" id="KW-1185">Reference proteome</keyword>
<keyword evidence="1" id="KW-0812">Transmembrane</keyword>
<reference evidence="2" key="1">
    <citation type="journal article" date="2014" name="Int. J. Syst. Evol. Microbiol.">
        <title>Complete genome of a new Firmicutes species belonging to the dominant human colonic microbiota ('Ruminococcus bicirculans') reveals two chromosomes and a selective capacity to utilize plant glucans.</title>
        <authorList>
            <consortium name="NISC Comparative Sequencing Program"/>
            <person name="Wegmann U."/>
            <person name="Louis P."/>
            <person name="Goesmann A."/>
            <person name="Henrissat B."/>
            <person name="Duncan S.H."/>
            <person name="Flint H.J."/>
        </authorList>
    </citation>
    <scope>NUCLEOTIDE SEQUENCE</scope>
    <source>
        <strain evidence="2">NBRC 108216</strain>
    </source>
</reference>
<evidence type="ECO:0000313" key="2">
    <source>
        <dbReference type="EMBL" id="GLQ19831.1"/>
    </source>
</evidence>
<dbReference type="EMBL" id="BSNJ01000002">
    <property type="protein sequence ID" value="GLQ19831.1"/>
    <property type="molecule type" value="Genomic_DNA"/>
</dbReference>
<feature type="transmembrane region" description="Helical" evidence="1">
    <location>
        <begin position="21"/>
        <end position="43"/>
    </location>
</feature>
<keyword evidence="1" id="KW-0472">Membrane</keyword>
<name>A0ABQ5UX95_9PROT</name>
<protein>
    <recommendedName>
        <fullName evidence="4">DUF2975 domain-containing protein</fullName>
    </recommendedName>
</protein>
<feature type="transmembrane region" description="Helical" evidence="1">
    <location>
        <begin position="136"/>
        <end position="161"/>
    </location>
</feature>
<dbReference type="RefSeq" id="WP_377886339.1">
    <property type="nucleotide sequence ID" value="NZ_JBHMDV010000002.1"/>
</dbReference>
<evidence type="ECO:0000313" key="3">
    <source>
        <dbReference type="Proteomes" id="UP001161390"/>
    </source>
</evidence>
<sequence>MLKWYADVFRFKPDTLTRRKLMRLRALALLALPVFPLFILLRTNLESDVPAMEPLINALDNPAGWGVMFLSFCALTALCLARVINRFWARDRYLDEWEVEMKHASMAFALQCILYLSLFTLIAGMLLQYWGWVDPIRMSVVTAMFILVSLMFYAQFLYVLLNLQPIHEEDELASSA</sequence>
<keyword evidence="1" id="KW-1133">Transmembrane helix</keyword>
<accession>A0ABQ5UX95</accession>
<organism evidence="2 3">
    <name type="scientific">Algimonas porphyrae</name>
    <dbReference type="NCBI Taxonomy" id="1128113"/>
    <lineage>
        <taxon>Bacteria</taxon>
        <taxon>Pseudomonadati</taxon>
        <taxon>Pseudomonadota</taxon>
        <taxon>Alphaproteobacteria</taxon>
        <taxon>Maricaulales</taxon>
        <taxon>Robiginitomaculaceae</taxon>
        <taxon>Algimonas</taxon>
    </lineage>
</organism>
<feature type="transmembrane region" description="Helical" evidence="1">
    <location>
        <begin position="63"/>
        <end position="84"/>
    </location>
</feature>